<dbReference type="SMART" id="SM00085">
    <property type="entry name" value="PA2c"/>
    <property type="match status" value="1"/>
</dbReference>
<accession>A0A8J9W2A6</accession>
<dbReference type="CDD" id="cd00125">
    <property type="entry name" value="PLA2c"/>
    <property type="match status" value="1"/>
</dbReference>
<keyword evidence="6 8" id="KW-0106">Calcium</keyword>
<protein>
    <recommendedName>
        <fullName evidence="8">Phospholipase A2</fullName>
        <ecNumber evidence="8">3.1.1.4</ecNumber>
    </recommendedName>
</protein>
<keyword evidence="11" id="KW-1185">Reference proteome</keyword>
<dbReference type="FunFam" id="1.20.90.10:FF:000007">
    <property type="entry name" value="Acidic phospholipase A2"/>
    <property type="match status" value="1"/>
</dbReference>
<dbReference type="PANTHER" id="PTHR11716:SF106">
    <property type="entry name" value="PHOSPHOLIPASE A2 A2-ACTITOXIN-UCS2A-LIKE"/>
    <property type="match status" value="1"/>
</dbReference>
<proteinExistence type="inferred from homology"/>
<comment type="cofactor">
    <cofactor evidence="6">
        <name>Ca(2+)</name>
        <dbReference type="ChEBI" id="CHEBI:29108"/>
    </cofactor>
    <text evidence="6">Binds 1 Ca(2+) ion per subunit.</text>
</comment>
<feature type="signal peptide" evidence="8">
    <location>
        <begin position="1"/>
        <end position="28"/>
    </location>
</feature>
<comment type="subcellular location">
    <subcellularLocation>
        <location evidence="1 8">Secreted</location>
    </subcellularLocation>
</comment>
<dbReference type="AlphaFoldDB" id="A0A8J9W2A6"/>
<dbReference type="PROSITE" id="PS00119">
    <property type="entry name" value="PA2_ASP"/>
    <property type="match status" value="1"/>
</dbReference>
<comment type="catalytic activity">
    <reaction evidence="8">
        <text>a 1,2-diacyl-sn-glycero-3-phosphocholine + H2O = a 1-acyl-sn-glycero-3-phosphocholine + a fatty acid + H(+)</text>
        <dbReference type="Rhea" id="RHEA:15801"/>
        <dbReference type="ChEBI" id="CHEBI:15377"/>
        <dbReference type="ChEBI" id="CHEBI:15378"/>
        <dbReference type="ChEBI" id="CHEBI:28868"/>
        <dbReference type="ChEBI" id="CHEBI:57643"/>
        <dbReference type="ChEBI" id="CHEBI:58168"/>
        <dbReference type="EC" id="3.1.1.4"/>
    </reaction>
</comment>
<reference evidence="10" key="1">
    <citation type="submission" date="2022-01" db="EMBL/GenBank/DDBJ databases">
        <authorList>
            <person name="Braso-Vives M."/>
        </authorList>
    </citation>
    <scope>NUCLEOTIDE SEQUENCE</scope>
</reference>
<dbReference type="Pfam" id="PF00068">
    <property type="entry name" value="Phospholip_A2_1"/>
    <property type="match status" value="1"/>
</dbReference>
<feature type="binding site" evidence="6">
    <location>
        <position position="66"/>
    </location>
    <ligand>
        <name>Ca(2+)</name>
        <dbReference type="ChEBI" id="CHEBI:29108"/>
    </ligand>
</feature>
<dbReference type="PROSITE" id="PS00118">
    <property type="entry name" value="PA2_HIS"/>
    <property type="match status" value="1"/>
</dbReference>
<dbReference type="EMBL" id="OV696695">
    <property type="protein sequence ID" value="CAH1238064.1"/>
    <property type="molecule type" value="Genomic_DNA"/>
</dbReference>
<sequence length="165" mass="18699">MFALTRMSVMLAVTLSLITILYTPKAEGHKKNHSKRNRSAYNLAQLIYCATRRNPLDYNGYGCWCGLGGSGQPMDDVDRCCKAHDECYTRVAKRCGSVFSYTASYNYRCKRGEIECTKNSSGWWLFSNANKTKKCKTALCDCDKTVAECYARYPYNSDNYGRCDG</sequence>
<evidence type="ECO:0000313" key="10">
    <source>
        <dbReference type="EMBL" id="CAH1238064.1"/>
    </source>
</evidence>
<dbReference type="InterPro" id="IPR036444">
    <property type="entry name" value="PLipase_A2_dom_sf"/>
</dbReference>
<dbReference type="GO" id="GO:0005576">
    <property type="term" value="C:extracellular region"/>
    <property type="evidence" value="ECO:0007669"/>
    <property type="project" value="UniProtKB-SubCell"/>
</dbReference>
<dbReference type="GO" id="GO:0005543">
    <property type="term" value="F:phospholipid binding"/>
    <property type="evidence" value="ECO:0007669"/>
    <property type="project" value="TreeGrafter"/>
</dbReference>
<feature type="binding site" evidence="6">
    <location>
        <position position="85"/>
    </location>
    <ligand>
        <name>Ca(2+)</name>
        <dbReference type="ChEBI" id="CHEBI:29108"/>
    </ligand>
</feature>
<evidence type="ECO:0000256" key="2">
    <source>
        <dbReference type="ARBA" id="ARBA00007892"/>
    </source>
</evidence>
<dbReference type="GO" id="GO:0047498">
    <property type="term" value="F:calcium-dependent phospholipase A2 activity"/>
    <property type="evidence" value="ECO:0007669"/>
    <property type="project" value="TreeGrafter"/>
</dbReference>
<gene>
    <name evidence="10" type="primary">PLA2G1B</name>
    <name evidence="10" type="ORF">BLAG_LOCUS2814</name>
</gene>
<evidence type="ECO:0000256" key="5">
    <source>
        <dbReference type="PIRSR" id="PIRSR601211-1"/>
    </source>
</evidence>
<feature type="disulfide bond" evidence="7">
    <location>
        <begin position="80"/>
        <end position="149"/>
    </location>
</feature>
<evidence type="ECO:0000256" key="7">
    <source>
        <dbReference type="PIRSR" id="PIRSR601211-3"/>
    </source>
</evidence>
<evidence type="ECO:0000313" key="11">
    <source>
        <dbReference type="Proteomes" id="UP000838412"/>
    </source>
</evidence>
<dbReference type="GO" id="GO:0016042">
    <property type="term" value="P:lipid catabolic process"/>
    <property type="evidence" value="ECO:0007669"/>
    <property type="project" value="InterPro"/>
</dbReference>
<evidence type="ECO:0000256" key="3">
    <source>
        <dbReference type="ARBA" id="ARBA00022525"/>
    </source>
</evidence>
<evidence type="ECO:0000256" key="4">
    <source>
        <dbReference type="ARBA" id="ARBA00023157"/>
    </source>
</evidence>
<evidence type="ECO:0000256" key="6">
    <source>
        <dbReference type="PIRSR" id="PIRSR601211-2"/>
    </source>
</evidence>
<dbReference type="InterPro" id="IPR033113">
    <property type="entry name" value="PLA2_histidine"/>
</dbReference>
<name>A0A8J9W2A6_BRALA</name>
<keyword evidence="6" id="KW-0479">Metal-binding</keyword>
<organism evidence="10 11">
    <name type="scientific">Branchiostoma lanceolatum</name>
    <name type="common">Common lancelet</name>
    <name type="synonym">Amphioxus lanceolatum</name>
    <dbReference type="NCBI Taxonomy" id="7740"/>
    <lineage>
        <taxon>Eukaryota</taxon>
        <taxon>Metazoa</taxon>
        <taxon>Chordata</taxon>
        <taxon>Cephalochordata</taxon>
        <taxon>Leptocardii</taxon>
        <taxon>Amphioxiformes</taxon>
        <taxon>Branchiostomatidae</taxon>
        <taxon>Branchiostoma</taxon>
    </lineage>
</organism>
<feature type="disulfide bond" evidence="7">
    <location>
        <begin position="87"/>
        <end position="142"/>
    </location>
</feature>
<comment type="similarity">
    <text evidence="2">Belongs to the phospholipase A2 family. Group I subfamily. D49 sub-subfamily.</text>
</comment>
<dbReference type="InterPro" id="IPR016090">
    <property type="entry name" value="PLA2-like_dom"/>
</dbReference>
<dbReference type="GO" id="GO:0050482">
    <property type="term" value="P:arachidonate secretion"/>
    <property type="evidence" value="ECO:0007669"/>
    <property type="project" value="InterPro"/>
</dbReference>
<feature type="disulfide bond" evidence="7">
    <location>
        <begin position="65"/>
        <end position="81"/>
    </location>
</feature>
<dbReference type="PANTHER" id="PTHR11716">
    <property type="entry name" value="PHOSPHOLIPASE A2 FAMILY MEMBER"/>
    <property type="match status" value="1"/>
</dbReference>
<dbReference type="Gene3D" id="1.20.90.10">
    <property type="entry name" value="Phospholipase A2 domain"/>
    <property type="match status" value="1"/>
</dbReference>
<feature type="disulfide bond" evidence="7">
    <location>
        <begin position="116"/>
        <end position="140"/>
    </location>
</feature>
<feature type="domain" description="Phospholipase A2-like central" evidence="9">
    <location>
        <begin position="39"/>
        <end position="164"/>
    </location>
</feature>
<evidence type="ECO:0000256" key="1">
    <source>
        <dbReference type="ARBA" id="ARBA00004613"/>
    </source>
</evidence>
<dbReference type="SUPFAM" id="SSF48619">
    <property type="entry name" value="Phospholipase A2, PLA2"/>
    <property type="match status" value="1"/>
</dbReference>
<dbReference type="EC" id="3.1.1.4" evidence="8"/>
<keyword evidence="8" id="KW-0443">Lipid metabolism</keyword>
<keyword evidence="8" id="KW-0732">Signal</keyword>
<feature type="binding site" evidence="6">
    <location>
        <position position="68"/>
    </location>
    <ligand>
        <name>Ca(2+)</name>
        <dbReference type="ChEBI" id="CHEBI:29108"/>
    </ligand>
</feature>
<dbReference type="InterPro" id="IPR033112">
    <property type="entry name" value="PLA2_Asp_AS"/>
</dbReference>
<keyword evidence="4 7" id="KW-1015">Disulfide bond</keyword>
<dbReference type="Proteomes" id="UP000838412">
    <property type="component" value="Chromosome 10"/>
</dbReference>
<evidence type="ECO:0000256" key="8">
    <source>
        <dbReference type="RuleBase" id="RU361236"/>
    </source>
</evidence>
<dbReference type="InterPro" id="IPR001211">
    <property type="entry name" value="PLA2"/>
</dbReference>
<dbReference type="OrthoDB" id="5841574at2759"/>
<dbReference type="GO" id="GO:0006644">
    <property type="term" value="P:phospholipid metabolic process"/>
    <property type="evidence" value="ECO:0007669"/>
    <property type="project" value="InterPro"/>
</dbReference>
<dbReference type="GO" id="GO:0005509">
    <property type="term" value="F:calcium ion binding"/>
    <property type="evidence" value="ECO:0007669"/>
    <property type="project" value="InterPro"/>
</dbReference>
<feature type="chain" id="PRO_5035487448" description="Phospholipase A2" evidence="8">
    <location>
        <begin position="29"/>
        <end position="165"/>
    </location>
</feature>
<feature type="active site" evidence="5">
    <location>
        <position position="84"/>
    </location>
</feature>
<evidence type="ECO:0000259" key="9">
    <source>
        <dbReference type="SMART" id="SM00085"/>
    </source>
</evidence>
<feature type="active site" evidence="5">
    <location>
        <position position="143"/>
    </location>
</feature>
<dbReference type="PRINTS" id="PR00389">
    <property type="entry name" value="PHPHLIPASEA2"/>
</dbReference>
<keyword evidence="3 8" id="KW-0964">Secreted</keyword>
<keyword evidence="8" id="KW-0378">Hydrolase</keyword>